<dbReference type="Gene3D" id="1.20.910.10">
    <property type="entry name" value="Heme oxygenase-like"/>
    <property type="match status" value="1"/>
</dbReference>
<evidence type="ECO:0000313" key="1">
    <source>
        <dbReference type="EMBL" id="MCY0093550.1"/>
    </source>
</evidence>
<dbReference type="CDD" id="cd19166">
    <property type="entry name" value="HemeO-bac"/>
    <property type="match status" value="1"/>
</dbReference>
<name>A0ABT3YCD7_9HYPH</name>
<dbReference type="EMBL" id="JAOVZQ010000001">
    <property type="protein sequence ID" value="MCY0093550.1"/>
    <property type="molecule type" value="Genomic_DNA"/>
</dbReference>
<gene>
    <name evidence="1" type="ORF">OEG82_05890</name>
</gene>
<sequence length="182" mass="19541">MTVSSLRSALRDGTSALHLELDNAVGEFGDRLGYADFVQKTHRFRLAVEQALAGAPEGSWAVEPIADLAAHDLADLGVPKLPEAEVPSRDWTPESRLGALYVLEGSALGARLLMRRAQALGLHADFGARHLAHQASDSQRWRGFLGVLESVPSDMHATVLSAARDMFGVALAIYSETAHECA</sequence>
<dbReference type="Proteomes" id="UP001081283">
    <property type="component" value="Unassembled WGS sequence"/>
</dbReference>
<accession>A0ABT3YCD7</accession>
<organism evidence="1 2">
    <name type="scientific">Hoeflea ulvae</name>
    <dbReference type="NCBI Taxonomy" id="2983764"/>
    <lineage>
        <taxon>Bacteria</taxon>
        <taxon>Pseudomonadati</taxon>
        <taxon>Pseudomonadota</taxon>
        <taxon>Alphaproteobacteria</taxon>
        <taxon>Hyphomicrobiales</taxon>
        <taxon>Rhizobiaceae</taxon>
        <taxon>Hoeflea</taxon>
    </lineage>
</organism>
<evidence type="ECO:0000313" key="2">
    <source>
        <dbReference type="Proteomes" id="UP001081283"/>
    </source>
</evidence>
<dbReference type="SUPFAM" id="SSF48613">
    <property type="entry name" value="Heme oxygenase-like"/>
    <property type="match status" value="1"/>
</dbReference>
<proteinExistence type="predicted"/>
<dbReference type="InterPro" id="IPR016084">
    <property type="entry name" value="Haem_Oase-like_multi-hlx"/>
</dbReference>
<reference evidence="1" key="1">
    <citation type="submission" date="2022-10" db="EMBL/GenBank/DDBJ databases">
        <title>Hoeflea sp. J2-29, isolated from marine algae.</title>
        <authorList>
            <person name="Kristyanto S."/>
            <person name="Kim J.M."/>
            <person name="Jeon C.O."/>
        </authorList>
    </citation>
    <scope>NUCLEOTIDE SEQUENCE</scope>
    <source>
        <strain evidence="1">J2-29</strain>
    </source>
</reference>
<comment type="caution">
    <text evidence="1">The sequence shown here is derived from an EMBL/GenBank/DDBJ whole genome shotgun (WGS) entry which is preliminary data.</text>
</comment>
<protein>
    <submittedName>
        <fullName evidence="1">Biliverdin-producing heme oxygenase</fullName>
    </submittedName>
</protein>
<dbReference type="RefSeq" id="WP_267611503.1">
    <property type="nucleotide sequence ID" value="NZ_JAOVZQ010000001.1"/>
</dbReference>
<keyword evidence="2" id="KW-1185">Reference proteome</keyword>